<keyword evidence="1" id="KW-0812">Transmembrane</keyword>
<gene>
    <name evidence="2" type="primary">ch25hl1.2</name>
</gene>
<organism evidence="2 3">
    <name type="scientific">Cyclopterus lumpus</name>
    <name type="common">Lumpsucker</name>
    <dbReference type="NCBI Taxonomy" id="8103"/>
    <lineage>
        <taxon>Eukaryota</taxon>
        <taxon>Metazoa</taxon>
        <taxon>Chordata</taxon>
        <taxon>Craniata</taxon>
        <taxon>Vertebrata</taxon>
        <taxon>Euteleostomi</taxon>
        <taxon>Actinopterygii</taxon>
        <taxon>Neopterygii</taxon>
        <taxon>Teleostei</taxon>
        <taxon>Neoteleostei</taxon>
        <taxon>Acanthomorphata</taxon>
        <taxon>Eupercaria</taxon>
        <taxon>Perciformes</taxon>
        <taxon>Cottioidei</taxon>
        <taxon>Cottales</taxon>
        <taxon>Cyclopteridae</taxon>
        <taxon>Cyclopterus</taxon>
    </lineage>
</organism>
<feature type="transmembrane region" description="Helical" evidence="1">
    <location>
        <begin position="160"/>
        <end position="186"/>
    </location>
</feature>
<feature type="transmembrane region" description="Helical" evidence="1">
    <location>
        <begin position="127"/>
        <end position="148"/>
    </location>
</feature>
<proteinExistence type="predicted"/>
<dbReference type="Ensembl" id="ENSCLMT00005014751.1">
    <property type="protein sequence ID" value="ENSCLMP00005013809.1"/>
    <property type="gene ID" value="ENSCLMG00005007304.1"/>
</dbReference>
<sequence length="252" mass="29380">MTQLVKLDYSHINKLLFKLRNDSLLQRLWDCMRLNYRDYLRSPLFPIVLTVSSYFVLCIYFLVCDIMGERWPWVQQFKFQPSRRPTASKLLHCAGVTFYNHAFPVLPASVAQWVWRPVTLPDWAPSLLELLAGVISNLLLFDFQYFIWHLLHYKIRWLYATFYTILHNYSSAFALAAGSCMVSGLLDQSSDPEMSPTEHHCGYDFPWSTSRLIPFGIYGGPSEHNVHHQHQFCGTFRPLGSNIWHALTTFPP</sequence>
<dbReference type="PANTHER" id="PTHR11863">
    <property type="entry name" value="STEROL DESATURASE"/>
    <property type="match status" value="1"/>
</dbReference>
<dbReference type="InterPro" id="IPR050307">
    <property type="entry name" value="Sterol_Desaturase_Related"/>
</dbReference>
<feature type="transmembrane region" description="Helical" evidence="1">
    <location>
        <begin position="89"/>
        <end position="115"/>
    </location>
</feature>
<accession>A0A8C2X5U4</accession>
<name>A0A8C2X5U4_CYCLU</name>
<keyword evidence="1" id="KW-1133">Transmembrane helix</keyword>
<reference evidence="2" key="2">
    <citation type="submission" date="2025-09" db="UniProtKB">
        <authorList>
            <consortium name="Ensembl"/>
        </authorList>
    </citation>
    <scope>IDENTIFICATION</scope>
</reference>
<dbReference type="Proteomes" id="UP000694565">
    <property type="component" value="Unplaced"/>
</dbReference>
<dbReference type="GeneTree" id="ENSGT00940000163793"/>
<protein>
    <submittedName>
        <fullName evidence="2">Cholesterol 25-hydroxylase like 1, tandem duplicate 2</fullName>
    </submittedName>
</protein>
<evidence type="ECO:0000313" key="3">
    <source>
        <dbReference type="Proteomes" id="UP000694565"/>
    </source>
</evidence>
<evidence type="ECO:0000313" key="2">
    <source>
        <dbReference type="Ensembl" id="ENSCLMP00005013809.1"/>
    </source>
</evidence>
<reference evidence="2" key="1">
    <citation type="submission" date="2025-08" db="UniProtKB">
        <authorList>
            <consortium name="Ensembl"/>
        </authorList>
    </citation>
    <scope>IDENTIFICATION</scope>
</reference>
<keyword evidence="3" id="KW-1185">Reference proteome</keyword>
<dbReference type="AlphaFoldDB" id="A0A8C2X5U4"/>
<keyword evidence="1" id="KW-0472">Membrane</keyword>
<feature type="transmembrane region" description="Helical" evidence="1">
    <location>
        <begin position="44"/>
        <end position="68"/>
    </location>
</feature>
<evidence type="ECO:0000256" key="1">
    <source>
        <dbReference type="SAM" id="Phobius"/>
    </source>
</evidence>